<evidence type="ECO:0000256" key="1">
    <source>
        <dbReference type="SAM" id="Phobius"/>
    </source>
</evidence>
<dbReference type="GO" id="GO:0006281">
    <property type="term" value="P:DNA repair"/>
    <property type="evidence" value="ECO:0007669"/>
    <property type="project" value="InterPro"/>
</dbReference>
<evidence type="ECO:0000313" key="3">
    <source>
        <dbReference type="EMBL" id="HGE99239.1"/>
    </source>
</evidence>
<keyword evidence="1" id="KW-1133">Transmembrane helix</keyword>
<dbReference type="GO" id="GO:0015628">
    <property type="term" value="P:protein secretion by the type II secretion system"/>
    <property type="evidence" value="ECO:0007669"/>
    <property type="project" value="TreeGrafter"/>
</dbReference>
<gene>
    <name evidence="3" type="ORF">ENX07_04120</name>
</gene>
<comment type="caution">
    <text evidence="3">The sequence shown here is derived from an EMBL/GenBank/DDBJ whole genome shotgun (WGS) entry which is preliminary data.</text>
</comment>
<dbReference type="InterPro" id="IPR003583">
    <property type="entry name" value="Hlx-hairpin-Hlx_DNA-bd_motif"/>
</dbReference>
<dbReference type="Gene3D" id="1.10.150.320">
    <property type="entry name" value="Photosystem II 12 kDa extrinsic protein"/>
    <property type="match status" value="1"/>
</dbReference>
<dbReference type="InterPro" id="IPR004509">
    <property type="entry name" value="Competence_ComEA_HhH"/>
</dbReference>
<reference evidence="3" key="1">
    <citation type="journal article" date="2020" name="mSystems">
        <title>Genome- and Community-Level Interaction Insights into Carbon Utilization and Element Cycling Functions of Hydrothermarchaeota in Hydrothermal Sediment.</title>
        <authorList>
            <person name="Zhou Z."/>
            <person name="Liu Y."/>
            <person name="Xu W."/>
            <person name="Pan J."/>
            <person name="Luo Z.H."/>
            <person name="Li M."/>
        </authorList>
    </citation>
    <scope>NUCLEOTIDE SEQUENCE [LARGE SCALE GENOMIC DNA]</scope>
    <source>
        <strain evidence="3">SpSt-906</strain>
    </source>
</reference>
<feature type="domain" description="Helix-hairpin-helix DNA-binding motif class 1" evidence="2">
    <location>
        <begin position="103"/>
        <end position="122"/>
    </location>
</feature>
<dbReference type="PANTHER" id="PTHR21180:SF32">
    <property type="entry name" value="ENDONUCLEASE_EXONUCLEASE_PHOSPHATASE FAMILY DOMAIN-CONTAINING PROTEIN 1"/>
    <property type="match status" value="1"/>
</dbReference>
<organism evidence="3">
    <name type="scientific">candidate division WOR-3 bacterium</name>
    <dbReference type="NCBI Taxonomy" id="2052148"/>
    <lineage>
        <taxon>Bacteria</taxon>
        <taxon>Bacteria division WOR-3</taxon>
    </lineage>
</organism>
<dbReference type="NCBIfam" id="TIGR00426">
    <property type="entry name" value="competence protein ComEA helix-hairpin-helix repeat region"/>
    <property type="match status" value="1"/>
</dbReference>
<keyword evidence="1" id="KW-0472">Membrane</keyword>
<accession>A0A7C3Z2T8</accession>
<feature type="transmembrane region" description="Helical" evidence="1">
    <location>
        <begin position="6"/>
        <end position="25"/>
    </location>
</feature>
<dbReference type="SUPFAM" id="SSF47781">
    <property type="entry name" value="RuvA domain 2-like"/>
    <property type="match status" value="1"/>
</dbReference>
<protein>
    <submittedName>
        <fullName evidence="3">Helix-hairpin-helix domain-containing protein</fullName>
    </submittedName>
</protein>
<keyword evidence="1" id="KW-0812">Transmembrane</keyword>
<feature type="domain" description="Helix-hairpin-helix DNA-binding motif class 1" evidence="2">
    <location>
        <begin position="73"/>
        <end position="92"/>
    </location>
</feature>
<sequence>MNEKEKTILIFLIVAFGTALILNFLKHYQTSKAIMKILPMEETLGEKSETIKGRPVKEQKKDEKININRATLEELITLPGIGPVLAERIIEYRKQSGGFKRIEEIMKVKGIGRKKFARLKDKIKID</sequence>
<dbReference type="SMART" id="SM00278">
    <property type="entry name" value="HhH1"/>
    <property type="match status" value="2"/>
</dbReference>
<name>A0A7C3Z2T8_UNCW3</name>
<proteinExistence type="predicted"/>
<dbReference type="GO" id="GO:0003677">
    <property type="term" value="F:DNA binding"/>
    <property type="evidence" value="ECO:0007669"/>
    <property type="project" value="InterPro"/>
</dbReference>
<dbReference type="EMBL" id="DTMQ01000026">
    <property type="protein sequence ID" value="HGE99239.1"/>
    <property type="molecule type" value="Genomic_DNA"/>
</dbReference>
<dbReference type="PANTHER" id="PTHR21180">
    <property type="entry name" value="ENDONUCLEASE/EXONUCLEASE/PHOSPHATASE FAMILY DOMAIN-CONTAINING PROTEIN 1"/>
    <property type="match status" value="1"/>
</dbReference>
<dbReference type="InterPro" id="IPR010994">
    <property type="entry name" value="RuvA_2-like"/>
</dbReference>
<evidence type="ECO:0000259" key="2">
    <source>
        <dbReference type="SMART" id="SM00278"/>
    </source>
</evidence>
<dbReference type="InterPro" id="IPR051675">
    <property type="entry name" value="Endo/Exo/Phosphatase_dom_1"/>
</dbReference>
<dbReference type="Pfam" id="PF12836">
    <property type="entry name" value="HHH_3"/>
    <property type="match status" value="1"/>
</dbReference>
<dbReference type="AlphaFoldDB" id="A0A7C3Z2T8"/>
<dbReference type="GO" id="GO:0015627">
    <property type="term" value="C:type II protein secretion system complex"/>
    <property type="evidence" value="ECO:0007669"/>
    <property type="project" value="TreeGrafter"/>
</dbReference>